<accession>A0A848J5E3</accession>
<name>A0A848J5E3_9BACT</name>
<organism evidence="1 2">
    <name type="scientific">Marinigracilibium pacificum</name>
    <dbReference type="NCBI Taxonomy" id="2729599"/>
    <lineage>
        <taxon>Bacteria</taxon>
        <taxon>Pseudomonadati</taxon>
        <taxon>Bacteroidota</taxon>
        <taxon>Cytophagia</taxon>
        <taxon>Cytophagales</taxon>
        <taxon>Flammeovirgaceae</taxon>
        <taxon>Marinigracilibium</taxon>
    </lineage>
</organism>
<dbReference type="Proteomes" id="UP000559010">
    <property type="component" value="Unassembled WGS sequence"/>
</dbReference>
<gene>
    <name evidence="1" type="ORF">HH304_15135</name>
</gene>
<sequence length="60" mass="7406">MLEYVKTILSKVSFNRELFEKELNKAMKMLVPQEINLLKQWCYRRFYTKYPLVLQKVFTN</sequence>
<evidence type="ECO:0000313" key="1">
    <source>
        <dbReference type="EMBL" id="NMM49740.1"/>
    </source>
</evidence>
<proteinExistence type="predicted"/>
<dbReference type="AlphaFoldDB" id="A0A848J5E3"/>
<protein>
    <submittedName>
        <fullName evidence="1">Uncharacterized protein</fullName>
    </submittedName>
</protein>
<reference evidence="1 2" key="1">
    <citation type="submission" date="2020-04" db="EMBL/GenBank/DDBJ databases">
        <title>Flammeovirgaceae bacterium KN852 isolated from deep sea.</title>
        <authorList>
            <person name="Zhang D.-C."/>
        </authorList>
    </citation>
    <scope>NUCLEOTIDE SEQUENCE [LARGE SCALE GENOMIC DNA]</scope>
    <source>
        <strain evidence="1 2">KN852</strain>
    </source>
</reference>
<dbReference type="EMBL" id="JABBNU010000009">
    <property type="protein sequence ID" value="NMM49740.1"/>
    <property type="molecule type" value="Genomic_DNA"/>
</dbReference>
<keyword evidence="2" id="KW-1185">Reference proteome</keyword>
<evidence type="ECO:0000313" key="2">
    <source>
        <dbReference type="Proteomes" id="UP000559010"/>
    </source>
</evidence>
<comment type="caution">
    <text evidence="1">The sequence shown here is derived from an EMBL/GenBank/DDBJ whole genome shotgun (WGS) entry which is preliminary data.</text>
</comment>